<dbReference type="PANTHER" id="PTHR30622">
    <property type="entry name" value="UNDECAPRENYL-DIPHOSPHATASE"/>
    <property type="match status" value="1"/>
</dbReference>
<feature type="transmembrane region" description="Helical" evidence="14">
    <location>
        <begin position="89"/>
        <end position="107"/>
    </location>
</feature>
<evidence type="ECO:0000256" key="9">
    <source>
        <dbReference type="ARBA" id="ARBA00023136"/>
    </source>
</evidence>
<evidence type="ECO:0000256" key="8">
    <source>
        <dbReference type="ARBA" id="ARBA00022989"/>
    </source>
</evidence>
<evidence type="ECO:0000256" key="5">
    <source>
        <dbReference type="ARBA" id="ARBA00022475"/>
    </source>
</evidence>
<evidence type="ECO:0000256" key="10">
    <source>
        <dbReference type="ARBA" id="ARBA00023251"/>
    </source>
</evidence>
<evidence type="ECO:0000256" key="14">
    <source>
        <dbReference type="HAMAP-Rule" id="MF_01006"/>
    </source>
</evidence>
<keyword evidence="6 14" id="KW-0812">Transmembrane</keyword>
<feature type="transmembrane region" description="Helical" evidence="14">
    <location>
        <begin position="119"/>
        <end position="139"/>
    </location>
</feature>
<proteinExistence type="inferred from homology"/>
<dbReference type="Pfam" id="PF02673">
    <property type="entry name" value="BacA"/>
    <property type="match status" value="1"/>
</dbReference>
<keyword evidence="7 14" id="KW-0378">Hydrolase</keyword>
<dbReference type="HAMAP" id="MF_01006">
    <property type="entry name" value="Undec_diphosphatase"/>
    <property type="match status" value="1"/>
</dbReference>
<name>A0A9X2L5Y9_9BACT</name>
<evidence type="ECO:0000313" key="16">
    <source>
        <dbReference type="Proteomes" id="UP001139125"/>
    </source>
</evidence>
<dbReference type="GO" id="GO:0046677">
    <property type="term" value="P:response to antibiotic"/>
    <property type="evidence" value="ECO:0007669"/>
    <property type="project" value="UniProtKB-UniRule"/>
</dbReference>
<keyword evidence="14" id="KW-0961">Cell wall biogenesis/degradation</keyword>
<dbReference type="GO" id="GO:0071555">
    <property type="term" value="P:cell wall organization"/>
    <property type="evidence" value="ECO:0007669"/>
    <property type="project" value="UniProtKB-KW"/>
</dbReference>
<evidence type="ECO:0000256" key="3">
    <source>
        <dbReference type="ARBA" id="ARBA00012374"/>
    </source>
</evidence>
<dbReference type="GO" id="GO:0008360">
    <property type="term" value="P:regulation of cell shape"/>
    <property type="evidence" value="ECO:0007669"/>
    <property type="project" value="UniProtKB-KW"/>
</dbReference>
<dbReference type="Proteomes" id="UP001139125">
    <property type="component" value="Unassembled WGS sequence"/>
</dbReference>
<keyword evidence="14" id="KW-0573">Peptidoglycan synthesis</keyword>
<sequence>MDVLQSFLLGLIQGITEFLPISSSGHLVLGKYILGGDLEAGITYEVVVHFGSLCAILLYYRKLLGDLLMSGVGFLKAPTQKKEDPQVKLIGFILVSMIPAMVIGFTMKDYIEEIFMDPLLVSIMLMVTGLILFLTRFAGDTTKNINLPKSFIIGLAQAFAMIPGVSRAGSTISVSLYLGVKREEAANFSFLMVIPVIAGAMLLQFKEMMEVGVSDAQMISLVVGFLTSFISGYFALKYLIMILKKKGFHYFSYYCWLVGGAGLIYFII</sequence>
<comment type="subcellular location">
    <subcellularLocation>
        <location evidence="1 14">Cell membrane</location>
        <topology evidence="1 14">Multi-pass membrane protein</topology>
    </subcellularLocation>
</comment>
<dbReference type="EMBL" id="JANDBC010000002">
    <property type="protein sequence ID" value="MCP9292188.1"/>
    <property type="molecule type" value="Genomic_DNA"/>
</dbReference>
<evidence type="ECO:0000256" key="12">
    <source>
        <dbReference type="ARBA" id="ARBA00032932"/>
    </source>
</evidence>
<comment type="caution">
    <text evidence="15">The sequence shown here is derived from an EMBL/GenBank/DDBJ whole genome shotgun (WGS) entry which is preliminary data.</text>
</comment>
<evidence type="ECO:0000256" key="6">
    <source>
        <dbReference type="ARBA" id="ARBA00022692"/>
    </source>
</evidence>
<dbReference type="PANTHER" id="PTHR30622:SF2">
    <property type="entry name" value="UNDECAPRENYL-DIPHOSPHATASE"/>
    <property type="match status" value="1"/>
</dbReference>
<evidence type="ECO:0000313" key="15">
    <source>
        <dbReference type="EMBL" id="MCP9292188.1"/>
    </source>
</evidence>
<dbReference type="GO" id="GO:0050380">
    <property type="term" value="F:undecaprenyl-diphosphatase activity"/>
    <property type="evidence" value="ECO:0007669"/>
    <property type="project" value="UniProtKB-UniRule"/>
</dbReference>
<evidence type="ECO:0000256" key="13">
    <source>
        <dbReference type="ARBA" id="ARBA00047594"/>
    </source>
</evidence>
<keyword evidence="14" id="KW-0133">Cell shape</keyword>
<dbReference type="RefSeq" id="WP_255135063.1">
    <property type="nucleotide sequence ID" value="NZ_JANDBC010000002.1"/>
</dbReference>
<dbReference type="GO" id="GO:0009252">
    <property type="term" value="P:peptidoglycan biosynthetic process"/>
    <property type="evidence" value="ECO:0007669"/>
    <property type="project" value="UniProtKB-KW"/>
</dbReference>
<keyword evidence="5 14" id="KW-1003">Cell membrane</keyword>
<evidence type="ECO:0000256" key="4">
    <source>
        <dbReference type="ARBA" id="ARBA00021581"/>
    </source>
</evidence>
<evidence type="ECO:0000256" key="1">
    <source>
        <dbReference type="ARBA" id="ARBA00004651"/>
    </source>
</evidence>
<evidence type="ECO:0000256" key="11">
    <source>
        <dbReference type="ARBA" id="ARBA00032707"/>
    </source>
</evidence>
<organism evidence="15 16">
    <name type="scientific">Gracilimonas sediminicola</name>
    <dbReference type="NCBI Taxonomy" id="2952158"/>
    <lineage>
        <taxon>Bacteria</taxon>
        <taxon>Pseudomonadati</taxon>
        <taxon>Balneolota</taxon>
        <taxon>Balneolia</taxon>
        <taxon>Balneolales</taxon>
        <taxon>Balneolaceae</taxon>
        <taxon>Gracilimonas</taxon>
    </lineage>
</organism>
<evidence type="ECO:0000256" key="7">
    <source>
        <dbReference type="ARBA" id="ARBA00022801"/>
    </source>
</evidence>
<keyword evidence="8 14" id="KW-1133">Transmembrane helix</keyword>
<feature type="transmembrane region" description="Helical" evidence="14">
    <location>
        <begin position="217"/>
        <end position="236"/>
    </location>
</feature>
<keyword evidence="16" id="KW-1185">Reference proteome</keyword>
<comment type="catalytic activity">
    <reaction evidence="13 14">
        <text>di-trans,octa-cis-undecaprenyl diphosphate + H2O = di-trans,octa-cis-undecaprenyl phosphate + phosphate + H(+)</text>
        <dbReference type="Rhea" id="RHEA:28094"/>
        <dbReference type="ChEBI" id="CHEBI:15377"/>
        <dbReference type="ChEBI" id="CHEBI:15378"/>
        <dbReference type="ChEBI" id="CHEBI:43474"/>
        <dbReference type="ChEBI" id="CHEBI:58405"/>
        <dbReference type="ChEBI" id="CHEBI:60392"/>
        <dbReference type="EC" id="3.6.1.27"/>
    </reaction>
</comment>
<dbReference type="EC" id="3.6.1.27" evidence="3 14"/>
<gene>
    <name evidence="14" type="primary">uppP</name>
    <name evidence="15" type="ORF">NM125_11410</name>
</gene>
<protein>
    <recommendedName>
        <fullName evidence="4 14">Undecaprenyl-diphosphatase</fullName>
        <ecNumber evidence="3 14">3.6.1.27</ecNumber>
    </recommendedName>
    <alternativeName>
        <fullName evidence="12 14">Bacitracin resistance protein</fullName>
    </alternativeName>
    <alternativeName>
        <fullName evidence="11 14">Undecaprenyl pyrophosphate phosphatase</fullName>
    </alternativeName>
</protein>
<accession>A0A9X2L5Y9</accession>
<keyword evidence="10 14" id="KW-0046">Antibiotic resistance</keyword>
<feature type="transmembrane region" description="Helical" evidence="14">
    <location>
        <begin position="185"/>
        <end position="205"/>
    </location>
</feature>
<comment type="function">
    <text evidence="14">Catalyzes the dephosphorylation of undecaprenyl diphosphate (UPP). Confers resistance to bacitracin.</text>
</comment>
<feature type="transmembrane region" description="Helical" evidence="14">
    <location>
        <begin position="151"/>
        <end position="178"/>
    </location>
</feature>
<feature type="transmembrane region" description="Helical" evidence="14">
    <location>
        <begin position="248"/>
        <end position="267"/>
    </location>
</feature>
<dbReference type="AlphaFoldDB" id="A0A9X2L5Y9"/>
<feature type="transmembrane region" description="Helical" evidence="14">
    <location>
        <begin position="6"/>
        <end position="29"/>
    </location>
</feature>
<comment type="similarity">
    <text evidence="2 14">Belongs to the UppP family.</text>
</comment>
<keyword evidence="9 14" id="KW-0472">Membrane</keyword>
<comment type="miscellaneous">
    <text evidence="14">Bacitracin is thought to be involved in the inhibition of peptidoglycan synthesis by sequestering undecaprenyl diphosphate, thereby reducing the pool of lipid carrier available.</text>
</comment>
<reference evidence="15" key="1">
    <citation type="submission" date="2022-06" db="EMBL/GenBank/DDBJ databases">
        <title>Gracilimonas sp. CAU 1638 isolated from sea sediment.</title>
        <authorList>
            <person name="Kim W."/>
        </authorList>
    </citation>
    <scope>NUCLEOTIDE SEQUENCE</scope>
    <source>
        <strain evidence="15">CAU 1638</strain>
    </source>
</reference>
<dbReference type="GO" id="GO:0005886">
    <property type="term" value="C:plasma membrane"/>
    <property type="evidence" value="ECO:0007669"/>
    <property type="project" value="UniProtKB-SubCell"/>
</dbReference>
<dbReference type="InterPro" id="IPR003824">
    <property type="entry name" value="UppP"/>
</dbReference>
<evidence type="ECO:0000256" key="2">
    <source>
        <dbReference type="ARBA" id="ARBA00010621"/>
    </source>
</evidence>